<dbReference type="SUPFAM" id="SSF53187">
    <property type="entry name" value="Zn-dependent exopeptidases"/>
    <property type="match status" value="1"/>
</dbReference>
<dbReference type="Proteomes" id="UP000077763">
    <property type="component" value="Unassembled WGS sequence"/>
</dbReference>
<gene>
    <name evidence="6" type="ORF">A1353_10650</name>
</gene>
<evidence type="ECO:0000259" key="5">
    <source>
        <dbReference type="Pfam" id="PF24827"/>
    </source>
</evidence>
<dbReference type="CDD" id="cd06256">
    <property type="entry name" value="M14_ASTE_ASPA-like"/>
    <property type="match status" value="1"/>
</dbReference>
<accession>A0A177MIJ7</accession>
<comment type="caution">
    <text evidence="6">The sequence shown here is derived from an EMBL/GenBank/DDBJ whole genome shotgun (WGS) entry which is preliminary data.</text>
</comment>
<name>A0A177MIJ7_METMH</name>
<protein>
    <submittedName>
        <fullName evidence="6">Peptidase M14</fullName>
    </submittedName>
</protein>
<proteinExistence type="predicted"/>
<reference evidence="6 7" key="1">
    <citation type="submission" date="2016-03" db="EMBL/GenBank/DDBJ databases">
        <authorList>
            <person name="Ploux O."/>
        </authorList>
    </citation>
    <scope>NUCLEOTIDE SEQUENCE [LARGE SCALE GENOMIC DNA]</scope>
    <source>
        <strain evidence="6 7">R-45371</strain>
    </source>
</reference>
<organism evidence="6 7">
    <name type="scientific">Methylomonas methanica</name>
    <dbReference type="NCBI Taxonomy" id="421"/>
    <lineage>
        <taxon>Bacteria</taxon>
        <taxon>Pseudomonadati</taxon>
        <taxon>Pseudomonadota</taxon>
        <taxon>Gammaproteobacteria</taxon>
        <taxon>Methylococcales</taxon>
        <taxon>Methylococcaceae</taxon>
        <taxon>Methylomonas</taxon>
    </lineage>
</organism>
<evidence type="ECO:0000256" key="3">
    <source>
        <dbReference type="ARBA" id="ARBA00022801"/>
    </source>
</evidence>
<dbReference type="Gene3D" id="3.40.630.10">
    <property type="entry name" value="Zn peptidases"/>
    <property type="match status" value="1"/>
</dbReference>
<comment type="cofactor">
    <cofactor evidence="1">
        <name>Zn(2+)</name>
        <dbReference type="ChEBI" id="CHEBI:29105"/>
    </cofactor>
</comment>
<feature type="domain" description="Succinylglutamate desuccinylase/Aspartoacylase catalytic" evidence="5">
    <location>
        <begin position="48"/>
        <end position="200"/>
    </location>
</feature>
<keyword evidence="4" id="KW-0862">Zinc</keyword>
<evidence type="ECO:0000313" key="7">
    <source>
        <dbReference type="Proteomes" id="UP000077763"/>
    </source>
</evidence>
<evidence type="ECO:0000313" key="6">
    <source>
        <dbReference type="EMBL" id="OAI05626.1"/>
    </source>
</evidence>
<dbReference type="EMBL" id="LUUH01000040">
    <property type="protein sequence ID" value="OAI05626.1"/>
    <property type="molecule type" value="Genomic_DNA"/>
</dbReference>
<sequence length="347" mass="38516">MKSLLAATQTLKQSNSLREGLLDISVEALHTLIPEPTLFHLPGKRHETLFVSVLLHGNESTGFLAVQKLLQKYHGQTLPRGLTLFFGNTQAARFNLRRLDGQPDFNRIWPGTALLDSPETVWAAQICEIMRQRGGVFASVDVHNNTGLNPHYACINKLDKDFLHLGALFGRLLVYFTHPKGTQSSAFAEFCPAVTLECGRPGQPHGTEHAFQFLDSCLHLHEFPAQPIAKQDVDIYHTVAQVTVAEKVSYSFSDATVDLRLDPELESLNFTEIPAGTVLGTTDSALMPLIAKDNDGKPVTEQFLRIADGQVQITRPTMPSMLTLDERVIRQDCLCYLMERLAVETGL</sequence>
<dbReference type="Pfam" id="PF24827">
    <property type="entry name" value="AstE_AspA_cat"/>
    <property type="match status" value="1"/>
</dbReference>
<dbReference type="InterPro" id="IPR055438">
    <property type="entry name" value="AstE_AspA_cat"/>
</dbReference>
<dbReference type="AlphaFoldDB" id="A0A177MIJ7"/>
<keyword evidence="2" id="KW-0479">Metal-binding</keyword>
<evidence type="ECO:0000256" key="2">
    <source>
        <dbReference type="ARBA" id="ARBA00022723"/>
    </source>
</evidence>
<dbReference type="GO" id="GO:0016788">
    <property type="term" value="F:hydrolase activity, acting on ester bonds"/>
    <property type="evidence" value="ECO:0007669"/>
    <property type="project" value="InterPro"/>
</dbReference>
<evidence type="ECO:0000256" key="4">
    <source>
        <dbReference type="ARBA" id="ARBA00022833"/>
    </source>
</evidence>
<keyword evidence="3" id="KW-0378">Hydrolase</keyword>
<dbReference type="RefSeq" id="WP_064036276.1">
    <property type="nucleotide sequence ID" value="NZ_LUUH01000040.1"/>
</dbReference>
<dbReference type="GO" id="GO:0046872">
    <property type="term" value="F:metal ion binding"/>
    <property type="evidence" value="ECO:0007669"/>
    <property type="project" value="UniProtKB-KW"/>
</dbReference>
<evidence type="ECO:0000256" key="1">
    <source>
        <dbReference type="ARBA" id="ARBA00001947"/>
    </source>
</evidence>